<evidence type="ECO:0000256" key="1">
    <source>
        <dbReference type="SAM" id="SignalP"/>
    </source>
</evidence>
<dbReference type="Proteomes" id="UP001209885">
    <property type="component" value="Unassembled WGS sequence"/>
</dbReference>
<keyword evidence="3" id="KW-1185">Reference proteome</keyword>
<comment type="caution">
    <text evidence="2">The sequence shown here is derived from an EMBL/GenBank/DDBJ whole genome shotgun (WGS) entry which is preliminary data.</text>
</comment>
<sequence>MKTLFISAVLMVLLVNFTVAQSLQQPLEDVPLSNKCKIILKSGEFEEGKLLNTSENTHGITQVTILNRHEEKIKIKSSDIYELHIAMNDAVRFQYVNERNSSVKKMLTKNHPSAIPDDYIIYRNTVVNGNKEVLLQLLNPTFSSQFQVFYNPQARKSTSLEGEHIVWTGDKHRAFLVSKNEGELINVKKNNYKKTFYQLFSDCSLLTQMKKQNFEDLGNHILLYENCMNKKNQ</sequence>
<organism evidence="2 3">
    <name type="scientific">Mangrovivirga halotolerans</name>
    <dbReference type="NCBI Taxonomy" id="2993936"/>
    <lineage>
        <taxon>Bacteria</taxon>
        <taxon>Pseudomonadati</taxon>
        <taxon>Bacteroidota</taxon>
        <taxon>Cytophagia</taxon>
        <taxon>Cytophagales</taxon>
        <taxon>Mangrovivirgaceae</taxon>
        <taxon>Mangrovivirga</taxon>
    </lineage>
</organism>
<evidence type="ECO:0000313" key="3">
    <source>
        <dbReference type="Proteomes" id="UP001209885"/>
    </source>
</evidence>
<dbReference type="RefSeq" id="WP_266055538.1">
    <property type="nucleotide sequence ID" value="NZ_JAPFQN010000003.1"/>
</dbReference>
<proteinExistence type="predicted"/>
<reference evidence="2 3" key="1">
    <citation type="submission" date="2022-11" db="EMBL/GenBank/DDBJ databases">
        <title>The characterization of three novel Bacteroidetes species and genomic analysis of their roles in tidal elemental geochemical cycles.</title>
        <authorList>
            <person name="Ma K."/>
        </authorList>
    </citation>
    <scope>NUCLEOTIDE SEQUENCE [LARGE SCALE GENOMIC DNA]</scope>
    <source>
        <strain evidence="2 3">M17</strain>
    </source>
</reference>
<gene>
    <name evidence="2" type="ORF">OO013_04770</name>
</gene>
<name>A0ABT3RN22_9BACT</name>
<dbReference type="EMBL" id="JAPFQN010000003">
    <property type="protein sequence ID" value="MCX2743164.1"/>
    <property type="molecule type" value="Genomic_DNA"/>
</dbReference>
<feature type="signal peptide" evidence="1">
    <location>
        <begin position="1"/>
        <end position="20"/>
    </location>
</feature>
<keyword evidence="1" id="KW-0732">Signal</keyword>
<feature type="chain" id="PRO_5045996629" evidence="1">
    <location>
        <begin position="21"/>
        <end position="233"/>
    </location>
</feature>
<accession>A0ABT3RN22</accession>
<protein>
    <submittedName>
        <fullName evidence="2">Uncharacterized protein</fullName>
    </submittedName>
</protein>
<evidence type="ECO:0000313" key="2">
    <source>
        <dbReference type="EMBL" id="MCX2743164.1"/>
    </source>
</evidence>